<keyword evidence="6" id="KW-0408">Iron</keyword>
<dbReference type="Pfam" id="PF01127">
    <property type="entry name" value="Sdh_cyt"/>
    <property type="match status" value="1"/>
</dbReference>
<evidence type="ECO:0000256" key="6">
    <source>
        <dbReference type="ARBA" id="ARBA00023004"/>
    </source>
</evidence>
<evidence type="ECO:0000256" key="4">
    <source>
        <dbReference type="ARBA" id="ARBA00022723"/>
    </source>
</evidence>
<protein>
    <submittedName>
        <fullName evidence="9">Fumarate reductase</fullName>
    </submittedName>
</protein>
<evidence type="ECO:0000256" key="7">
    <source>
        <dbReference type="ARBA" id="ARBA00023136"/>
    </source>
</evidence>
<dbReference type="EMBL" id="AP025591">
    <property type="protein sequence ID" value="BDG06479.1"/>
    <property type="molecule type" value="Genomic_DNA"/>
</dbReference>
<evidence type="ECO:0000256" key="1">
    <source>
        <dbReference type="ARBA" id="ARBA00004370"/>
    </source>
</evidence>
<feature type="transmembrane region" description="Helical" evidence="8">
    <location>
        <begin position="57"/>
        <end position="78"/>
    </location>
</feature>
<keyword evidence="3 8" id="KW-0812">Transmembrane</keyword>
<dbReference type="NCBIfam" id="TIGR02046">
    <property type="entry name" value="sdhC_b558_fam"/>
    <property type="match status" value="1"/>
</dbReference>
<organism evidence="9 10">
    <name type="scientific">Anaeromyxobacter oryzae</name>
    <dbReference type="NCBI Taxonomy" id="2918170"/>
    <lineage>
        <taxon>Bacteria</taxon>
        <taxon>Pseudomonadati</taxon>
        <taxon>Myxococcota</taxon>
        <taxon>Myxococcia</taxon>
        <taxon>Myxococcales</taxon>
        <taxon>Cystobacterineae</taxon>
        <taxon>Anaeromyxobacteraceae</taxon>
        <taxon>Anaeromyxobacter</taxon>
    </lineage>
</organism>
<evidence type="ECO:0000256" key="8">
    <source>
        <dbReference type="SAM" id="Phobius"/>
    </source>
</evidence>
<accession>A0ABN6N3H0</accession>
<evidence type="ECO:0000313" key="9">
    <source>
        <dbReference type="EMBL" id="BDG06479.1"/>
    </source>
</evidence>
<evidence type="ECO:0000256" key="5">
    <source>
        <dbReference type="ARBA" id="ARBA00022989"/>
    </source>
</evidence>
<feature type="transmembrane region" description="Helical" evidence="8">
    <location>
        <begin position="99"/>
        <end position="120"/>
    </location>
</feature>
<feature type="transmembrane region" description="Helical" evidence="8">
    <location>
        <begin position="12"/>
        <end position="37"/>
    </location>
</feature>
<comment type="subcellular location">
    <subcellularLocation>
        <location evidence="1">Membrane</location>
    </subcellularLocation>
</comment>
<gene>
    <name evidence="9" type="primary">frdC</name>
    <name evidence="9" type="ORF">AMOR_54750</name>
</gene>
<proteinExistence type="predicted"/>
<dbReference type="InterPro" id="IPR034804">
    <property type="entry name" value="SQR/QFR_C/D"/>
</dbReference>
<dbReference type="SUPFAM" id="SSF81343">
    <property type="entry name" value="Fumarate reductase respiratory complex transmembrane subunits"/>
    <property type="match status" value="1"/>
</dbReference>
<keyword evidence="2" id="KW-0349">Heme</keyword>
<dbReference type="Gene3D" id="1.20.1300.10">
    <property type="entry name" value="Fumarate reductase/succinate dehydrogenase, transmembrane subunit"/>
    <property type="match status" value="1"/>
</dbReference>
<reference evidence="10" key="1">
    <citation type="journal article" date="2022" name="Int. J. Syst. Evol. Microbiol.">
        <title>Anaeromyxobacter oryzae sp. nov., Anaeromyxobacter diazotrophicus sp. nov. and Anaeromyxobacter paludicola sp. nov., isolated from paddy soils.</title>
        <authorList>
            <person name="Itoh H."/>
            <person name="Xu Z."/>
            <person name="Mise K."/>
            <person name="Masuda Y."/>
            <person name="Ushijima N."/>
            <person name="Hayakawa C."/>
            <person name="Shiratori Y."/>
            <person name="Senoo K."/>
        </authorList>
    </citation>
    <scope>NUCLEOTIDE SEQUENCE [LARGE SCALE GENOMIC DNA]</scope>
    <source>
        <strain evidence="10">Red232</strain>
    </source>
</reference>
<keyword evidence="10" id="KW-1185">Reference proteome</keyword>
<dbReference type="Proteomes" id="UP001162891">
    <property type="component" value="Chromosome"/>
</dbReference>
<keyword evidence="4" id="KW-0479">Metal-binding</keyword>
<name>A0ABN6N3H0_9BACT</name>
<evidence type="ECO:0000256" key="2">
    <source>
        <dbReference type="ARBA" id="ARBA00022617"/>
    </source>
</evidence>
<sequence>MRLFSDSIGRKVLMAVTGLLMVLFVVGHLLGNLTIFAGPNGINSYAEHLHSLAPLVWGTRLVMGAAVLIHLFLSIQITMENSAAKPEKYARANYLRATIGSRTMIWTGVIMAIFIGYHLVQFTFRPGFTIGADALNRPDVFAMVVAGLGRTLVALVYVVAMVSLALHLSHGIQSAFQTLGLANPRWLPRFSGTAKVAAGIFLVGFGAIPVAILVGILTK</sequence>
<evidence type="ECO:0000256" key="3">
    <source>
        <dbReference type="ARBA" id="ARBA00022692"/>
    </source>
</evidence>
<keyword evidence="5 8" id="KW-1133">Transmembrane helix</keyword>
<dbReference type="CDD" id="cd03498">
    <property type="entry name" value="SQR_TypeB_2_TM"/>
    <property type="match status" value="1"/>
</dbReference>
<dbReference type="InterPro" id="IPR011138">
    <property type="entry name" value="Cytochrome_b-558"/>
</dbReference>
<dbReference type="InterPro" id="IPR000701">
    <property type="entry name" value="SuccDH_FuR_B_TM-su"/>
</dbReference>
<feature type="transmembrane region" description="Helical" evidence="8">
    <location>
        <begin position="140"/>
        <end position="166"/>
    </location>
</feature>
<feature type="transmembrane region" description="Helical" evidence="8">
    <location>
        <begin position="196"/>
        <end position="217"/>
    </location>
</feature>
<evidence type="ECO:0000313" key="10">
    <source>
        <dbReference type="Proteomes" id="UP001162891"/>
    </source>
</evidence>
<keyword evidence="7 8" id="KW-0472">Membrane</keyword>
<dbReference type="RefSeq" id="WP_248356509.1">
    <property type="nucleotide sequence ID" value="NZ_AP025591.1"/>
</dbReference>